<sequence>NLVARARTPSEKIRAIEAIQELASAAQTKQQLGEAEAITKLLRTFSRQTDFEITREANVLVGSIKPRTPLAAVVRHLSNVSRRLTALGRPMAEGTAGRDLLNSMAEIQNEYGDVNLGDLPPSVVNQILTGVHDVVFQEGHHNDMMVAQQVETQTEAREATIKALSDSHKMRSENPTWFSKTLSALRLATVHTGDSLDTTVYDLFGKDNPGQDVFFKNLIEGERAFTRYEHEKNQHFAKEMGNAEGHRQANKKHITIRLGGREEGRI</sequence>
<comment type="caution">
    <text evidence="1">The sequence shown here is derived from an EMBL/GenBank/DDBJ whole genome shotgun (WGS) entry which is preliminary data.</text>
</comment>
<dbReference type="EMBL" id="BARS01026241">
    <property type="protein sequence ID" value="GAG12945.1"/>
    <property type="molecule type" value="Genomic_DNA"/>
</dbReference>
<name>X0V4C3_9ZZZZ</name>
<evidence type="ECO:0000313" key="1">
    <source>
        <dbReference type="EMBL" id="GAG12945.1"/>
    </source>
</evidence>
<feature type="non-terminal residue" evidence="1">
    <location>
        <position position="266"/>
    </location>
</feature>
<reference evidence="1" key="1">
    <citation type="journal article" date="2014" name="Front. Microbiol.">
        <title>High frequency of phylogenetically diverse reductive dehalogenase-homologous genes in deep subseafloor sedimentary metagenomes.</title>
        <authorList>
            <person name="Kawai M."/>
            <person name="Futagami T."/>
            <person name="Toyoda A."/>
            <person name="Takaki Y."/>
            <person name="Nishi S."/>
            <person name="Hori S."/>
            <person name="Arai W."/>
            <person name="Tsubouchi T."/>
            <person name="Morono Y."/>
            <person name="Uchiyama I."/>
            <person name="Ito T."/>
            <person name="Fujiyama A."/>
            <person name="Inagaki F."/>
            <person name="Takami H."/>
        </authorList>
    </citation>
    <scope>NUCLEOTIDE SEQUENCE</scope>
    <source>
        <strain evidence="1">Expedition CK06-06</strain>
    </source>
</reference>
<proteinExistence type="predicted"/>
<gene>
    <name evidence="1" type="ORF">S01H1_41377</name>
</gene>
<protein>
    <submittedName>
        <fullName evidence="1">Uncharacterized protein</fullName>
    </submittedName>
</protein>
<accession>X0V4C3</accession>
<dbReference type="AlphaFoldDB" id="X0V4C3"/>
<organism evidence="1">
    <name type="scientific">marine sediment metagenome</name>
    <dbReference type="NCBI Taxonomy" id="412755"/>
    <lineage>
        <taxon>unclassified sequences</taxon>
        <taxon>metagenomes</taxon>
        <taxon>ecological metagenomes</taxon>
    </lineage>
</organism>
<feature type="non-terminal residue" evidence="1">
    <location>
        <position position="1"/>
    </location>
</feature>